<evidence type="ECO:0000256" key="1">
    <source>
        <dbReference type="SAM" id="MobiDB-lite"/>
    </source>
</evidence>
<proteinExistence type="predicted"/>
<organism evidence="2">
    <name type="scientific">marine sediment metagenome</name>
    <dbReference type="NCBI Taxonomy" id="412755"/>
    <lineage>
        <taxon>unclassified sequences</taxon>
        <taxon>metagenomes</taxon>
        <taxon>ecological metagenomes</taxon>
    </lineage>
</organism>
<protein>
    <submittedName>
        <fullName evidence="2">Uncharacterized protein</fullName>
    </submittedName>
</protein>
<reference evidence="2" key="1">
    <citation type="journal article" date="2015" name="Nature">
        <title>Complex archaea that bridge the gap between prokaryotes and eukaryotes.</title>
        <authorList>
            <person name="Spang A."/>
            <person name="Saw J.H."/>
            <person name="Jorgensen S.L."/>
            <person name="Zaremba-Niedzwiedzka K."/>
            <person name="Martijn J."/>
            <person name="Lind A.E."/>
            <person name="van Eijk R."/>
            <person name="Schleper C."/>
            <person name="Guy L."/>
            <person name="Ettema T.J."/>
        </authorList>
    </citation>
    <scope>NUCLEOTIDE SEQUENCE</scope>
</reference>
<comment type="caution">
    <text evidence="2">The sequence shown here is derived from an EMBL/GenBank/DDBJ whole genome shotgun (WGS) entry which is preliminary data.</text>
</comment>
<sequence length="72" mass="8139">MPEQNVRPGSGRRPGDGRPIRIDQIDIERRGYNIPKSTGSTGNYLTIIDLENSLVTYYDEIVTRDGGIVYRL</sequence>
<dbReference type="AlphaFoldDB" id="A0A0F9HTE1"/>
<name>A0A0F9HTE1_9ZZZZ</name>
<evidence type="ECO:0000313" key="2">
    <source>
        <dbReference type="EMBL" id="KKM06402.1"/>
    </source>
</evidence>
<accession>A0A0F9HTE1</accession>
<gene>
    <name evidence="2" type="ORF">LCGC14_1744360</name>
</gene>
<feature type="region of interest" description="Disordered" evidence="1">
    <location>
        <begin position="1"/>
        <end position="21"/>
    </location>
</feature>
<dbReference type="EMBL" id="LAZR01016002">
    <property type="protein sequence ID" value="KKM06402.1"/>
    <property type="molecule type" value="Genomic_DNA"/>
</dbReference>